<evidence type="ECO:0000313" key="3">
    <source>
        <dbReference type="Proteomes" id="UP000765224"/>
    </source>
</evidence>
<keyword evidence="3" id="KW-1185">Reference proteome</keyword>
<name>A0ABS6PLQ5_9PSED</name>
<reference evidence="2 3" key="1">
    <citation type="submission" date="2021-06" db="EMBL/GenBank/DDBJ databases">
        <title>Updating the genus Pseudomonas: Description of 43 new species and partition of the Pseudomonas putida group.</title>
        <authorList>
            <person name="Girard L."/>
            <person name="Lood C."/>
            <person name="Vandamme P."/>
            <person name="Rokni-Zadeh H."/>
            <person name="Van Noort V."/>
            <person name="Hofte M."/>
            <person name="Lavigne R."/>
            <person name="De Mot R."/>
        </authorList>
    </citation>
    <scope>NUCLEOTIDE SEQUENCE [LARGE SCALE GENOMIC DNA]</scope>
    <source>
        <strain evidence="2 3">COR58</strain>
    </source>
</reference>
<proteinExistence type="predicted"/>
<dbReference type="EMBL" id="JAHSTS010000003">
    <property type="protein sequence ID" value="MBV4461407.1"/>
    <property type="molecule type" value="Genomic_DNA"/>
</dbReference>
<evidence type="ECO:0000313" key="2">
    <source>
        <dbReference type="EMBL" id="MBV4461407.1"/>
    </source>
</evidence>
<protein>
    <submittedName>
        <fullName evidence="2">Glutamine amidotransferase</fullName>
    </submittedName>
</protein>
<dbReference type="RefSeq" id="WP_217894557.1">
    <property type="nucleotide sequence ID" value="NZ_JAHSTS010000003.1"/>
</dbReference>
<sequence>MSRLPIIGVTDGFQQSGLHAHHISGDTSARSAAGKARSLWKGLLSPAEKAPASGIQDARDGIPFSGSPFNIDRFHSSGLCGVRRGAHDSAHPRSAQEMQRQRKGQVSSSFIVDARCPA</sequence>
<gene>
    <name evidence="2" type="ORF">KVG96_25895</name>
</gene>
<dbReference type="Proteomes" id="UP000765224">
    <property type="component" value="Unassembled WGS sequence"/>
</dbReference>
<organism evidence="2 3">
    <name type="scientific">Pseudomonas ekonensis</name>
    <dbReference type="NCBI Taxonomy" id="2842353"/>
    <lineage>
        <taxon>Bacteria</taxon>
        <taxon>Pseudomonadati</taxon>
        <taxon>Pseudomonadota</taxon>
        <taxon>Gammaproteobacteria</taxon>
        <taxon>Pseudomonadales</taxon>
        <taxon>Pseudomonadaceae</taxon>
        <taxon>Pseudomonas</taxon>
    </lineage>
</organism>
<keyword evidence="2" id="KW-0315">Glutamine amidotransferase</keyword>
<feature type="region of interest" description="Disordered" evidence="1">
    <location>
        <begin position="81"/>
        <end position="118"/>
    </location>
</feature>
<comment type="caution">
    <text evidence="2">The sequence shown here is derived from an EMBL/GenBank/DDBJ whole genome shotgun (WGS) entry which is preliminary data.</text>
</comment>
<accession>A0ABS6PLQ5</accession>
<evidence type="ECO:0000256" key="1">
    <source>
        <dbReference type="SAM" id="MobiDB-lite"/>
    </source>
</evidence>